<keyword evidence="5" id="KW-0539">Nucleus</keyword>
<keyword evidence="2" id="KW-0479">Metal-binding</keyword>
<evidence type="ECO:0000256" key="6">
    <source>
        <dbReference type="SAM" id="MobiDB-lite"/>
    </source>
</evidence>
<dbReference type="GO" id="GO:0005634">
    <property type="term" value="C:nucleus"/>
    <property type="evidence" value="ECO:0007669"/>
    <property type="project" value="UniProtKB-SubCell"/>
</dbReference>
<evidence type="ECO:0000313" key="9">
    <source>
        <dbReference type="Proteomes" id="UP000054007"/>
    </source>
</evidence>
<evidence type="ECO:0000259" key="7">
    <source>
        <dbReference type="PROSITE" id="PS50048"/>
    </source>
</evidence>
<reference evidence="8 9" key="1">
    <citation type="journal article" date="2015" name="Fungal Genet. Biol.">
        <title>Evolution of novel wood decay mechanisms in Agaricales revealed by the genome sequences of Fistulina hepatica and Cylindrobasidium torrendii.</title>
        <authorList>
            <person name="Floudas D."/>
            <person name="Held B.W."/>
            <person name="Riley R."/>
            <person name="Nagy L.G."/>
            <person name="Koehler G."/>
            <person name="Ransdell A.S."/>
            <person name="Younus H."/>
            <person name="Chow J."/>
            <person name="Chiniquy J."/>
            <person name="Lipzen A."/>
            <person name="Tritt A."/>
            <person name="Sun H."/>
            <person name="Haridas S."/>
            <person name="LaButti K."/>
            <person name="Ohm R.A."/>
            <person name="Kues U."/>
            <person name="Blanchette R.A."/>
            <person name="Grigoriev I.V."/>
            <person name="Minto R.E."/>
            <person name="Hibbett D.S."/>
        </authorList>
    </citation>
    <scope>NUCLEOTIDE SEQUENCE [LARGE SCALE GENOMIC DNA]</scope>
    <source>
        <strain evidence="8 9">FP15055 ss-10</strain>
    </source>
</reference>
<sequence length="523" mass="58780">MPLVRTCRPCRQRKVRCDGKDPICTPCQRARASPDCFYDQEAKEILQRGSACLPCRLQKRKCDGMRPYCHSCDGIGKPEDCQYDDGVHVSLRRQLEGRIRELEERLRAFEPSSDTTPSTTLSPVSDSTVTEAGSGTPNVGRVDELDLAPIRHTFLLHKAQVGLCISEERSLGLASGDTSKIPPALLQACQLWGNFVADGLDDAERLYNQRLLLKEAVACVDATSQDLEPHTALQTHCLVSVFFMAALRDGFSGREHLLHCAHTILKHEIHLIPISQTTENDSVSQNITVNENHIGILSMALYLDQNSCETVLKLPLILPEYLYNELDMIPDLYPRLGIDAFCVTSRCVALKFYRDARKLIAEWISDGCCLLSSGRWYDRFMKLESRTQAHLIHVKERLLVAIETSDDMHARALKLADMITQTTLLSLFFTLAPTIPEAHQKAIDALREILGITCSFQQHDYILLDPIPSILWNDCVSYIKKEANMECPILTTREMSTMLSVIKNHSELLSGKVPFIEVVVDDL</sequence>
<feature type="region of interest" description="Disordered" evidence="6">
    <location>
        <begin position="107"/>
        <end position="141"/>
    </location>
</feature>
<comment type="subcellular location">
    <subcellularLocation>
        <location evidence="1">Nucleus</location>
    </subcellularLocation>
</comment>
<organism evidence="8 9">
    <name type="scientific">Cylindrobasidium torrendii FP15055 ss-10</name>
    <dbReference type="NCBI Taxonomy" id="1314674"/>
    <lineage>
        <taxon>Eukaryota</taxon>
        <taxon>Fungi</taxon>
        <taxon>Dikarya</taxon>
        <taxon>Basidiomycota</taxon>
        <taxon>Agaricomycotina</taxon>
        <taxon>Agaricomycetes</taxon>
        <taxon>Agaricomycetidae</taxon>
        <taxon>Agaricales</taxon>
        <taxon>Marasmiineae</taxon>
        <taxon>Physalacriaceae</taxon>
        <taxon>Cylindrobasidium</taxon>
    </lineage>
</organism>
<keyword evidence="4" id="KW-0804">Transcription</keyword>
<feature type="domain" description="Zn(2)-C6 fungal-type" evidence="7">
    <location>
        <begin position="51"/>
        <end position="83"/>
    </location>
</feature>
<dbReference type="Proteomes" id="UP000054007">
    <property type="component" value="Unassembled WGS sequence"/>
</dbReference>
<evidence type="ECO:0000256" key="2">
    <source>
        <dbReference type="ARBA" id="ARBA00022723"/>
    </source>
</evidence>
<dbReference type="EMBL" id="KN880434">
    <property type="protein sequence ID" value="KIY73703.1"/>
    <property type="molecule type" value="Genomic_DNA"/>
</dbReference>
<feature type="domain" description="Zn(2)-C6 fungal-type" evidence="7">
    <location>
        <begin position="6"/>
        <end position="38"/>
    </location>
</feature>
<dbReference type="PROSITE" id="PS50048">
    <property type="entry name" value="ZN2_CY6_FUNGAL_2"/>
    <property type="match status" value="2"/>
</dbReference>
<evidence type="ECO:0000256" key="4">
    <source>
        <dbReference type="ARBA" id="ARBA00023163"/>
    </source>
</evidence>
<protein>
    <recommendedName>
        <fullName evidence="7">Zn(2)-C6 fungal-type domain-containing protein</fullName>
    </recommendedName>
</protein>
<gene>
    <name evidence="8" type="ORF">CYLTODRAFT_191315</name>
</gene>
<dbReference type="STRING" id="1314674.A0A0D7BT62"/>
<evidence type="ECO:0000256" key="3">
    <source>
        <dbReference type="ARBA" id="ARBA00023015"/>
    </source>
</evidence>
<dbReference type="Pfam" id="PF00172">
    <property type="entry name" value="Zn_clus"/>
    <property type="match status" value="2"/>
</dbReference>
<dbReference type="InterPro" id="IPR001138">
    <property type="entry name" value="Zn2Cys6_DnaBD"/>
</dbReference>
<evidence type="ECO:0000256" key="1">
    <source>
        <dbReference type="ARBA" id="ARBA00004123"/>
    </source>
</evidence>
<keyword evidence="3" id="KW-0805">Transcription regulation</keyword>
<dbReference type="Gene3D" id="4.10.240.10">
    <property type="entry name" value="Zn(2)-C6 fungal-type DNA-binding domain"/>
    <property type="match status" value="2"/>
</dbReference>
<dbReference type="CDD" id="cd00067">
    <property type="entry name" value="GAL4"/>
    <property type="match status" value="2"/>
</dbReference>
<dbReference type="GO" id="GO:0008270">
    <property type="term" value="F:zinc ion binding"/>
    <property type="evidence" value="ECO:0007669"/>
    <property type="project" value="InterPro"/>
</dbReference>
<dbReference type="OrthoDB" id="2017365at2759"/>
<dbReference type="InterPro" id="IPR050815">
    <property type="entry name" value="TF_fung"/>
</dbReference>
<dbReference type="SUPFAM" id="SSF57701">
    <property type="entry name" value="Zn2/Cys6 DNA-binding domain"/>
    <property type="match status" value="2"/>
</dbReference>
<dbReference type="PANTHER" id="PTHR47338">
    <property type="entry name" value="ZN(II)2CYS6 TRANSCRIPTION FACTOR (EUROFUNG)-RELATED"/>
    <property type="match status" value="1"/>
</dbReference>
<dbReference type="InterPro" id="IPR036864">
    <property type="entry name" value="Zn2-C6_fun-type_DNA-bd_sf"/>
</dbReference>
<feature type="compositionally biased region" description="Low complexity" evidence="6">
    <location>
        <begin position="111"/>
        <end position="130"/>
    </location>
</feature>
<evidence type="ECO:0000256" key="5">
    <source>
        <dbReference type="ARBA" id="ARBA00023242"/>
    </source>
</evidence>
<name>A0A0D7BT62_9AGAR</name>
<proteinExistence type="predicted"/>
<keyword evidence="9" id="KW-1185">Reference proteome</keyword>
<dbReference type="SMART" id="SM00066">
    <property type="entry name" value="GAL4"/>
    <property type="match status" value="2"/>
</dbReference>
<dbReference type="PROSITE" id="PS00463">
    <property type="entry name" value="ZN2_CY6_FUNGAL_1"/>
    <property type="match status" value="2"/>
</dbReference>
<dbReference type="PANTHER" id="PTHR47338:SF5">
    <property type="entry name" value="ZN(II)2CYS6 TRANSCRIPTION FACTOR (EUROFUNG)"/>
    <property type="match status" value="1"/>
</dbReference>
<accession>A0A0D7BT62</accession>
<dbReference type="GO" id="GO:0000981">
    <property type="term" value="F:DNA-binding transcription factor activity, RNA polymerase II-specific"/>
    <property type="evidence" value="ECO:0007669"/>
    <property type="project" value="InterPro"/>
</dbReference>
<dbReference type="AlphaFoldDB" id="A0A0D7BT62"/>
<evidence type="ECO:0000313" key="8">
    <source>
        <dbReference type="EMBL" id="KIY73703.1"/>
    </source>
</evidence>